<comment type="caution">
    <text evidence="2">The sequence shown here is derived from an EMBL/GenBank/DDBJ whole genome shotgun (WGS) entry which is preliminary data.</text>
</comment>
<name>A0A0F8YR17_9ZZZZ</name>
<sequence>MYGCEMVCPAYGEWTIPVGTAAMFLRHELMTGNGLHGAECTDVLHTVPTDQRSHGEALLPVLCLLRTLPRSGFRAEHEPGKEQGGAGVETDRTHNPPTTYN</sequence>
<protein>
    <submittedName>
        <fullName evidence="2">Uncharacterized protein</fullName>
    </submittedName>
</protein>
<feature type="region of interest" description="Disordered" evidence="1">
    <location>
        <begin position="73"/>
        <end position="101"/>
    </location>
</feature>
<evidence type="ECO:0000313" key="2">
    <source>
        <dbReference type="EMBL" id="KKK83848.1"/>
    </source>
</evidence>
<dbReference type="AlphaFoldDB" id="A0A0F8YR17"/>
<dbReference type="EMBL" id="LAZR01052040">
    <property type="protein sequence ID" value="KKK83848.1"/>
    <property type="molecule type" value="Genomic_DNA"/>
</dbReference>
<feature type="non-terminal residue" evidence="2">
    <location>
        <position position="101"/>
    </location>
</feature>
<evidence type="ECO:0000256" key="1">
    <source>
        <dbReference type="SAM" id="MobiDB-lite"/>
    </source>
</evidence>
<proteinExistence type="predicted"/>
<organism evidence="2">
    <name type="scientific">marine sediment metagenome</name>
    <dbReference type="NCBI Taxonomy" id="412755"/>
    <lineage>
        <taxon>unclassified sequences</taxon>
        <taxon>metagenomes</taxon>
        <taxon>ecological metagenomes</taxon>
    </lineage>
</organism>
<gene>
    <name evidence="2" type="ORF">LCGC14_2789250</name>
</gene>
<accession>A0A0F8YR17</accession>
<reference evidence="2" key="1">
    <citation type="journal article" date="2015" name="Nature">
        <title>Complex archaea that bridge the gap between prokaryotes and eukaryotes.</title>
        <authorList>
            <person name="Spang A."/>
            <person name="Saw J.H."/>
            <person name="Jorgensen S.L."/>
            <person name="Zaremba-Niedzwiedzka K."/>
            <person name="Martijn J."/>
            <person name="Lind A.E."/>
            <person name="van Eijk R."/>
            <person name="Schleper C."/>
            <person name="Guy L."/>
            <person name="Ettema T.J."/>
        </authorList>
    </citation>
    <scope>NUCLEOTIDE SEQUENCE</scope>
</reference>